<dbReference type="GO" id="GO:0004222">
    <property type="term" value="F:metalloendopeptidase activity"/>
    <property type="evidence" value="ECO:0007669"/>
    <property type="project" value="InterPro"/>
</dbReference>
<evidence type="ECO:0000256" key="6">
    <source>
        <dbReference type="ARBA" id="ARBA00022670"/>
    </source>
</evidence>
<dbReference type="Pfam" id="PF02868">
    <property type="entry name" value="Peptidase_M4_C"/>
    <property type="match status" value="1"/>
</dbReference>
<evidence type="ECO:0000256" key="13">
    <source>
        <dbReference type="ARBA" id="ARBA00023088"/>
    </source>
</evidence>
<evidence type="ECO:0000256" key="3">
    <source>
        <dbReference type="ARBA" id="ARBA00009388"/>
    </source>
</evidence>
<evidence type="ECO:0000313" key="19">
    <source>
        <dbReference type="Proteomes" id="UP000181873"/>
    </source>
</evidence>
<dbReference type="InterPro" id="IPR013783">
    <property type="entry name" value="Ig-like_fold"/>
</dbReference>
<dbReference type="RefSeq" id="WP_071756896.1">
    <property type="nucleotide sequence ID" value="NZ_CBCSIO010000014.1"/>
</dbReference>
<dbReference type="InterPro" id="IPR027268">
    <property type="entry name" value="Peptidase_M4/M1_CTD_sf"/>
</dbReference>
<evidence type="ECO:0000256" key="10">
    <source>
        <dbReference type="ARBA" id="ARBA00022833"/>
    </source>
</evidence>
<evidence type="ECO:0000256" key="12">
    <source>
        <dbReference type="ARBA" id="ARBA00023049"/>
    </source>
</evidence>
<dbReference type="InterPro" id="IPR011096">
    <property type="entry name" value="FTP_domain"/>
</dbReference>
<comment type="caution">
    <text evidence="18">The sequence shown here is derived from an EMBL/GenBank/DDBJ whole genome shotgun (WGS) entry which is preliminary data.</text>
</comment>
<keyword evidence="13" id="KW-0572">Peptidoglycan-anchor</keyword>
<evidence type="ECO:0000256" key="9">
    <source>
        <dbReference type="ARBA" id="ARBA00022801"/>
    </source>
</evidence>
<protein>
    <submittedName>
        <fullName evidence="18">Peptidase M4</fullName>
    </submittedName>
</protein>
<keyword evidence="7" id="KW-0479">Metal-binding</keyword>
<dbReference type="NCBIfam" id="TIGR01167">
    <property type="entry name" value="LPXTG_anchor"/>
    <property type="match status" value="1"/>
</dbReference>
<dbReference type="PRINTS" id="PR00730">
    <property type="entry name" value="THERMOLYSIN"/>
</dbReference>
<dbReference type="PANTHER" id="PTHR33794:SF3">
    <property type="entry name" value="NEUTRAL PROTEASE B"/>
    <property type="match status" value="1"/>
</dbReference>
<feature type="transmembrane region" description="Helical" evidence="16">
    <location>
        <begin position="868"/>
        <end position="885"/>
    </location>
</feature>
<evidence type="ECO:0000259" key="17">
    <source>
        <dbReference type="PROSITE" id="PS50268"/>
    </source>
</evidence>
<dbReference type="Gene3D" id="2.60.40.10">
    <property type="entry name" value="Immunoglobulins"/>
    <property type="match status" value="3"/>
</dbReference>
<dbReference type="InterPro" id="IPR050728">
    <property type="entry name" value="Zinc_Metalloprotease_M4"/>
</dbReference>
<keyword evidence="6" id="KW-0645">Protease</keyword>
<evidence type="ECO:0000256" key="11">
    <source>
        <dbReference type="ARBA" id="ARBA00022837"/>
    </source>
</evidence>
<dbReference type="Gene3D" id="3.10.170.10">
    <property type="match status" value="1"/>
</dbReference>
<keyword evidence="16" id="KW-1133">Transmembrane helix</keyword>
<evidence type="ECO:0000256" key="14">
    <source>
        <dbReference type="PIRSR" id="PIRSR623612-1"/>
    </source>
</evidence>
<keyword evidence="4" id="KW-0134">Cell wall</keyword>
<feature type="active site" description="Proton donor" evidence="14">
    <location>
        <position position="484"/>
    </location>
</feature>
<evidence type="ECO:0000256" key="2">
    <source>
        <dbReference type="ARBA" id="ARBA00004168"/>
    </source>
</evidence>
<organism evidence="18 19">
    <name type="scientific">Bacillus albus</name>
    <dbReference type="NCBI Taxonomy" id="2026189"/>
    <lineage>
        <taxon>Bacteria</taxon>
        <taxon>Bacillati</taxon>
        <taxon>Bacillota</taxon>
        <taxon>Bacilli</taxon>
        <taxon>Bacillales</taxon>
        <taxon>Bacillaceae</taxon>
        <taxon>Bacillus</taxon>
        <taxon>Bacillus cereus group</taxon>
    </lineage>
</organism>
<evidence type="ECO:0000256" key="15">
    <source>
        <dbReference type="SAM" id="MobiDB-lite"/>
    </source>
</evidence>
<evidence type="ECO:0000256" key="16">
    <source>
        <dbReference type="SAM" id="Phobius"/>
    </source>
</evidence>
<dbReference type="GO" id="GO:0005509">
    <property type="term" value="F:calcium ion binding"/>
    <property type="evidence" value="ECO:0007669"/>
    <property type="project" value="InterPro"/>
</dbReference>
<keyword evidence="8" id="KW-0732">Signal</keyword>
<accession>A0A1J9V4G9</accession>
<dbReference type="InterPro" id="IPR013856">
    <property type="entry name" value="Peptidase_M4_domain"/>
</dbReference>
<evidence type="ECO:0000256" key="5">
    <source>
        <dbReference type="ARBA" id="ARBA00022525"/>
    </source>
</evidence>
<dbReference type="GO" id="GO:0006508">
    <property type="term" value="P:proteolysis"/>
    <property type="evidence" value="ECO:0007669"/>
    <property type="project" value="UniProtKB-KW"/>
</dbReference>
<dbReference type="EMBL" id="MAOE01000001">
    <property type="protein sequence ID" value="OJD71343.1"/>
    <property type="molecule type" value="Genomic_DNA"/>
</dbReference>
<keyword evidence="11" id="KW-0106">Calcium</keyword>
<comment type="cofactor">
    <cofactor evidence="1">
        <name>Zn(2+)</name>
        <dbReference type="ChEBI" id="CHEBI:29105"/>
    </cofactor>
</comment>
<dbReference type="AlphaFoldDB" id="A0A1J9V4G9"/>
<dbReference type="Gene3D" id="1.10.390.10">
    <property type="entry name" value="Neutral Protease Domain 2"/>
    <property type="match status" value="1"/>
</dbReference>
<dbReference type="Pfam" id="PF00746">
    <property type="entry name" value="Gram_pos_anchor"/>
    <property type="match status" value="1"/>
</dbReference>
<dbReference type="GO" id="GO:0016020">
    <property type="term" value="C:membrane"/>
    <property type="evidence" value="ECO:0007669"/>
    <property type="project" value="InterPro"/>
</dbReference>
<gene>
    <name evidence="18" type="ORF">BAU25_00555</name>
</gene>
<keyword evidence="10" id="KW-0862">Zinc</keyword>
<dbReference type="Pfam" id="PF07504">
    <property type="entry name" value="FTP"/>
    <property type="match status" value="1"/>
</dbReference>
<evidence type="ECO:0000313" key="18">
    <source>
        <dbReference type="EMBL" id="OJD71343.1"/>
    </source>
</evidence>
<comment type="subcellular location">
    <subcellularLocation>
        <location evidence="2">Secreted</location>
        <location evidence="2">Cell wall</location>
        <topology evidence="2">Peptidoglycan-anchor</topology>
    </subcellularLocation>
</comment>
<dbReference type="Proteomes" id="UP000181873">
    <property type="component" value="Unassembled WGS sequence"/>
</dbReference>
<keyword evidence="16" id="KW-0472">Membrane</keyword>
<dbReference type="SUPFAM" id="SSF55486">
    <property type="entry name" value="Metalloproteases ('zincins'), catalytic domain"/>
    <property type="match status" value="1"/>
</dbReference>
<keyword evidence="9" id="KW-0378">Hydrolase</keyword>
<dbReference type="InterPro" id="IPR019931">
    <property type="entry name" value="LPXTG_anchor"/>
</dbReference>
<dbReference type="Pfam" id="PF01447">
    <property type="entry name" value="Peptidase_M4"/>
    <property type="match status" value="1"/>
</dbReference>
<evidence type="ECO:0000256" key="8">
    <source>
        <dbReference type="ARBA" id="ARBA00022729"/>
    </source>
</evidence>
<keyword evidence="12" id="KW-0482">Metalloprotease</keyword>
<evidence type="ECO:0000256" key="1">
    <source>
        <dbReference type="ARBA" id="ARBA00001947"/>
    </source>
</evidence>
<feature type="compositionally biased region" description="Low complexity" evidence="15">
    <location>
        <begin position="835"/>
        <end position="847"/>
    </location>
</feature>
<reference evidence="18 19" key="1">
    <citation type="submission" date="2016-06" db="EMBL/GenBank/DDBJ databases">
        <title>First insights into the genetic diversity and population structure of in the Bacillus cereus group bacteria from diverse marine environments.</title>
        <authorList>
            <person name="Liu Y."/>
            <person name="Lai Q."/>
            <person name="Shao Z."/>
        </authorList>
    </citation>
    <scope>NUCLEOTIDE SEQUENCE [LARGE SCALE GENOMIC DNA]</scope>
    <source>
        <strain evidence="18 19">N35-10-2</strain>
    </source>
</reference>
<sequence length="893" mass="97822">MNNKKEIAIVALTTGLALTTVTPYGVGYAEEKSQMQVEIQGDSFRSGELTQPSQKMPENVVKDALKEKTGHALSPKQVSGDEGVDYKVIQKRGSYDGTTLVRMQQIYEGKEVYGHQLTAHVDKKGIIKSVSGESAQNLTQENVKNVKNLSKEEAKQYIYTKYGNDVKFISEPEVKEVIFVNENNGQASNAYQVTFAAATPNYVSGTYLVDAHNGDMLKNMVQESDLKVSEEHVEAIKESKKSNFKSLTGTGKDDLGITRTFGISEQSNGKYALADYTRGQGIETYDVNYRDMTFEDKYYPGILATSTSTTFNDPKAVSAHFLATNVYDFYKDKYKRNSFDNKGKKVVSVVHAWDSGETNDPKNWANAFSANINNVSMLIYGDPMVRSFDIAGHEFTHAVTSSESNLEFFGESGAINEALSDIMGTAIEKYINNGEFNWTIGEQSGSVLRNMKNPSSVKFFNGVPYPDDYSKYSDLNGEDNEGVHFNSSIINKVAYLIAQGGTHNGVTVNGIGEDKMFDIFYYANTDELNMTSNFTELRLACLKVATNKYGANSIEVEAVQKAFDAVNIKGSMKENEKTEANQVPELTVPPTITLRVGDKFDPTSNIKAIDKEDGNLTNRVEHKGDVDTSKPGKYIVEYSVVDSQGGNAAATQTVIVEGNEEILDLNPTLTVPTATTIHIDDSFEPMAKVLAIDKEDGDLTSKVKVNGEINTSKAGTYVLMYTVTDSKGHEVSAKQTVTVKVREEVKNEIPILKVPATTTITEGDHFNPMVGVSATDKEDGDLTSKVAYEGIGDTTKAGTFEIIYSVTDSVGNEVHAIQKVLVKDKDTSKAKGLANNSDNGNIPNNSNSDKKETTYKELPNTGASTTNSAAMGIWMVVAGTVLTLVRKFRRIQK</sequence>
<dbReference type="Gene3D" id="3.10.450.490">
    <property type="match status" value="1"/>
</dbReference>
<keyword evidence="16" id="KW-0812">Transmembrane</keyword>
<dbReference type="InterPro" id="IPR032179">
    <property type="entry name" value="Cry22Aa_Ig-like"/>
</dbReference>
<dbReference type="GO" id="GO:0007156">
    <property type="term" value="P:homophilic cell adhesion via plasma membrane adhesion molecules"/>
    <property type="evidence" value="ECO:0007669"/>
    <property type="project" value="InterPro"/>
</dbReference>
<evidence type="ECO:0000256" key="7">
    <source>
        <dbReference type="ARBA" id="ARBA00022723"/>
    </source>
</evidence>
<dbReference type="InterPro" id="IPR023612">
    <property type="entry name" value="Peptidase_M4"/>
</dbReference>
<dbReference type="Pfam" id="PF16403">
    <property type="entry name" value="Bact_surface_Ig-like"/>
    <property type="match status" value="3"/>
</dbReference>
<keyword evidence="5" id="KW-0964">Secreted</keyword>
<feature type="region of interest" description="Disordered" evidence="15">
    <location>
        <begin position="828"/>
        <end position="862"/>
    </location>
</feature>
<dbReference type="PANTHER" id="PTHR33794">
    <property type="entry name" value="BACILLOLYSIN"/>
    <property type="match status" value="1"/>
</dbReference>
<dbReference type="InterPro" id="IPR001570">
    <property type="entry name" value="Peptidase_M4_C_domain"/>
</dbReference>
<dbReference type="PROSITE" id="PS50268">
    <property type="entry name" value="CADHERIN_2"/>
    <property type="match status" value="1"/>
</dbReference>
<proteinExistence type="inferred from homology"/>
<comment type="similarity">
    <text evidence="3">Belongs to the peptidase M4 family.</text>
</comment>
<feature type="active site" evidence="14">
    <location>
        <position position="394"/>
    </location>
</feature>
<dbReference type="CDD" id="cd09597">
    <property type="entry name" value="M4_TLP"/>
    <property type="match status" value="1"/>
</dbReference>
<feature type="domain" description="Cadherin" evidence="17">
    <location>
        <begin position="627"/>
        <end position="752"/>
    </location>
</feature>
<dbReference type="InterPro" id="IPR002126">
    <property type="entry name" value="Cadherin-like_dom"/>
</dbReference>
<evidence type="ECO:0000256" key="4">
    <source>
        <dbReference type="ARBA" id="ARBA00022512"/>
    </source>
</evidence>
<name>A0A1J9V4G9_9BACI</name>